<gene>
    <name evidence="2" type="ORF">H0E87_011496</name>
</gene>
<feature type="transmembrane region" description="Helical" evidence="1">
    <location>
        <begin position="82"/>
        <end position="103"/>
    </location>
</feature>
<keyword evidence="1" id="KW-0472">Membrane</keyword>
<comment type="caution">
    <text evidence="2">The sequence shown here is derived from an EMBL/GenBank/DDBJ whole genome shotgun (WGS) entry which is preliminary data.</text>
</comment>
<dbReference type="Proteomes" id="UP000807159">
    <property type="component" value="Chromosome 5"/>
</dbReference>
<proteinExistence type="predicted"/>
<accession>A0A8T2YXN4</accession>
<sequence>MAAATAILWNPLILTRNPRGLHLSPALSSSSSSIKPLDKRALSGGPGKLRITNSITRSSLTVQAAANAAYSDGGRRPSNASIFVGGFVLGGLIVGALGCVYAPQVLLIFSLFFLSLSTKRCVLLIAWLKRILQVILQVNLVSYASV</sequence>
<protein>
    <submittedName>
        <fullName evidence="2">Uncharacterized protein</fullName>
    </submittedName>
</protein>
<dbReference type="GO" id="GO:0009535">
    <property type="term" value="C:chloroplast thylakoid membrane"/>
    <property type="evidence" value="ECO:0007669"/>
    <property type="project" value="TreeGrafter"/>
</dbReference>
<reference evidence="2" key="1">
    <citation type="journal article" date="2021" name="J. Hered.">
        <title>Genome Assembly of Salicaceae Populus deltoides (Eastern Cottonwood) I-69 Based on Nanopore Sequencing and Hi-C Technologies.</title>
        <authorList>
            <person name="Bai S."/>
            <person name="Wu H."/>
            <person name="Zhang J."/>
            <person name="Pan Z."/>
            <person name="Zhao W."/>
            <person name="Li Z."/>
            <person name="Tong C."/>
        </authorList>
    </citation>
    <scope>NUCLEOTIDE SEQUENCE</scope>
    <source>
        <tissue evidence="2">Leaf</tissue>
    </source>
</reference>
<dbReference type="AlphaFoldDB" id="A0A8T2YXN4"/>
<dbReference type="PANTHER" id="PTHR34048:SF5">
    <property type="entry name" value="INNER MEMBRANE LOCALIZED PROTEIN"/>
    <property type="match status" value="1"/>
</dbReference>
<evidence type="ECO:0000256" key="1">
    <source>
        <dbReference type="SAM" id="Phobius"/>
    </source>
</evidence>
<evidence type="ECO:0000313" key="3">
    <source>
        <dbReference type="Proteomes" id="UP000807159"/>
    </source>
</evidence>
<dbReference type="PANTHER" id="PTHR34048">
    <property type="entry name" value="LOW-DENSITY RECEPTOR-LIKE PROTEIN"/>
    <property type="match status" value="1"/>
</dbReference>
<evidence type="ECO:0000313" key="2">
    <source>
        <dbReference type="EMBL" id="KAH8509766.1"/>
    </source>
</evidence>
<dbReference type="InterPro" id="IPR040377">
    <property type="entry name" value="Ssl2009-like"/>
</dbReference>
<keyword evidence="1" id="KW-1133">Transmembrane helix</keyword>
<name>A0A8T2YXN4_POPDE</name>
<organism evidence="2 3">
    <name type="scientific">Populus deltoides</name>
    <name type="common">Eastern poplar</name>
    <name type="synonym">Eastern cottonwood</name>
    <dbReference type="NCBI Taxonomy" id="3696"/>
    <lineage>
        <taxon>Eukaryota</taxon>
        <taxon>Viridiplantae</taxon>
        <taxon>Streptophyta</taxon>
        <taxon>Embryophyta</taxon>
        <taxon>Tracheophyta</taxon>
        <taxon>Spermatophyta</taxon>
        <taxon>Magnoliopsida</taxon>
        <taxon>eudicotyledons</taxon>
        <taxon>Gunneridae</taxon>
        <taxon>Pentapetalae</taxon>
        <taxon>rosids</taxon>
        <taxon>fabids</taxon>
        <taxon>Malpighiales</taxon>
        <taxon>Salicaceae</taxon>
        <taxon>Saliceae</taxon>
        <taxon>Populus</taxon>
    </lineage>
</organism>
<keyword evidence="3" id="KW-1185">Reference proteome</keyword>
<dbReference type="GO" id="GO:0009706">
    <property type="term" value="C:chloroplast inner membrane"/>
    <property type="evidence" value="ECO:0007669"/>
    <property type="project" value="TreeGrafter"/>
</dbReference>
<keyword evidence="1" id="KW-0812">Transmembrane</keyword>
<dbReference type="EMBL" id="JACEGQ020000005">
    <property type="protein sequence ID" value="KAH8509766.1"/>
    <property type="molecule type" value="Genomic_DNA"/>
</dbReference>
<feature type="transmembrane region" description="Helical" evidence="1">
    <location>
        <begin position="109"/>
        <end position="128"/>
    </location>
</feature>